<dbReference type="Gene3D" id="1.20.120.530">
    <property type="entry name" value="GntR ligand-binding domain-like"/>
    <property type="match status" value="1"/>
</dbReference>
<evidence type="ECO:0000313" key="6">
    <source>
        <dbReference type="Proteomes" id="UP000198838"/>
    </source>
</evidence>
<sequence>MIEFPTEIVEMYKELKPAHKRVYRIIRDSIFLGKIKSNEKFTEEAISTALGCSRTPVRSALLKLQSEGLLRHMTKTNIGYQEYSNKDKNDLLELDIFLEGKAVELVAAKGLKEEEFNMLNEVNQMLFDHQTLEESVISEYDVRDLHMQFHLLIAKYSGNKFLYKEIVSLRTMMRSFTSLKARDNDHRNNFKSVIAPLHQELLTAIKEGDSEKASIIMRYEISKAKDVYLSV</sequence>
<evidence type="ECO:0000256" key="2">
    <source>
        <dbReference type="ARBA" id="ARBA00023125"/>
    </source>
</evidence>
<keyword evidence="1" id="KW-0805">Transcription regulation</keyword>
<dbReference type="PROSITE" id="PS50949">
    <property type="entry name" value="HTH_GNTR"/>
    <property type="match status" value="1"/>
</dbReference>
<keyword evidence="3" id="KW-0804">Transcription</keyword>
<gene>
    <name evidence="5" type="ORF">SAMN05216249_1372</name>
</gene>
<dbReference type="Pfam" id="PF00392">
    <property type="entry name" value="GntR"/>
    <property type="match status" value="1"/>
</dbReference>
<evidence type="ECO:0000313" key="5">
    <source>
        <dbReference type="EMBL" id="SFB40024.1"/>
    </source>
</evidence>
<dbReference type="PANTHER" id="PTHR43537">
    <property type="entry name" value="TRANSCRIPTIONAL REGULATOR, GNTR FAMILY"/>
    <property type="match status" value="1"/>
</dbReference>
<dbReference type="SUPFAM" id="SSF48008">
    <property type="entry name" value="GntR ligand-binding domain-like"/>
    <property type="match status" value="1"/>
</dbReference>
<dbReference type="AlphaFoldDB" id="A0A1I1APS6"/>
<dbReference type="InterPro" id="IPR000524">
    <property type="entry name" value="Tscrpt_reg_HTH_GntR"/>
</dbReference>
<keyword evidence="2 5" id="KW-0238">DNA-binding</keyword>
<name>A0A1I1APS6_9FIRM</name>
<accession>A0A1I1APS6</accession>
<evidence type="ECO:0000256" key="1">
    <source>
        <dbReference type="ARBA" id="ARBA00023015"/>
    </source>
</evidence>
<dbReference type="GO" id="GO:0003677">
    <property type="term" value="F:DNA binding"/>
    <property type="evidence" value="ECO:0007669"/>
    <property type="project" value="UniProtKB-KW"/>
</dbReference>
<dbReference type="RefSeq" id="WP_177205732.1">
    <property type="nucleotide sequence ID" value="NZ_FOJY01000037.1"/>
</dbReference>
<dbReference type="GO" id="GO:0003700">
    <property type="term" value="F:DNA-binding transcription factor activity"/>
    <property type="evidence" value="ECO:0007669"/>
    <property type="project" value="InterPro"/>
</dbReference>
<dbReference type="Proteomes" id="UP000198838">
    <property type="component" value="Unassembled WGS sequence"/>
</dbReference>
<dbReference type="InterPro" id="IPR008920">
    <property type="entry name" value="TF_FadR/GntR_C"/>
</dbReference>
<dbReference type="InterPro" id="IPR011711">
    <property type="entry name" value="GntR_C"/>
</dbReference>
<protein>
    <submittedName>
        <fullName evidence="5">DNA-binding transcriptional regulator, GntR family</fullName>
    </submittedName>
</protein>
<organism evidence="5 6">
    <name type="scientific">Acetitomaculum ruminis DSM 5522</name>
    <dbReference type="NCBI Taxonomy" id="1120918"/>
    <lineage>
        <taxon>Bacteria</taxon>
        <taxon>Bacillati</taxon>
        <taxon>Bacillota</taxon>
        <taxon>Clostridia</taxon>
        <taxon>Lachnospirales</taxon>
        <taxon>Lachnospiraceae</taxon>
        <taxon>Acetitomaculum</taxon>
    </lineage>
</organism>
<proteinExistence type="predicted"/>
<dbReference type="EMBL" id="FOJY01000037">
    <property type="protein sequence ID" value="SFB40024.1"/>
    <property type="molecule type" value="Genomic_DNA"/>
</dbReference>
<keyword evidence="6" id="KW-1185">Reference proteome</keyword>
<dbReference type="PANTHER" id="PTHR43537:SF24">
    <property type="entry name" value="GLUCONATE OPERON TRANSCRIPTIONAL REPRESSOR"/>
    <property type="match status" value="1"/>
</dbReference>
<reference evidence="5 6" key="1">
    <citation type="submission" date="2016-10" db="EMBL/GenBank/DDBJ databases">
        <authorList>
            <person name="de Groot N.N."/>
        </authorList>
    </citation>
    <scope>NUCLEOTIDE SEQUENCE [LARGE SCALE GENOMIC DNA]</scope>
    <source>
        <strain evidence="5 6">DSM 5522</strain>
    </source>
</reference>
<dbReference type="Pfam" id="PF07729">
    <property type="entry name" value="FCD"/>
    <property type="match status" value="1"/>
</dbReference>
<evidence type="ECO:0000256" key="3">
    <source>
        <dbReference type="ARBA" id="ARBA00023163"/>
    </source>
</evidence>
<dbReference type="STRING" id="1120918.SAMN05216249_1372"/>
<dbReference type="InterPro" id="IPR036388">
    <property type="entry name" value="WH-like_DNA-bd_sf"/>
</dbReference>
<feature type="domain" description="HTH gntR-type" evidence="4">
    <location>
        <begin position="16"/>
        <end position="83"/>
    </location>
</feature>
<dbReference type="SUPFAM" id="SSF46785">
    <property type="entry name" value="Winged helix' DNA-binding domain"/>
    <property type="match status" value="1"/>
</dbReference>
<dbReference type="Gene3D" id="1.10.10.10">
    <property type="entry name" value="Winged helix-like DNA-binding domain superfamily/Winged helix DNA-binding domain"/>
    <property type="match status" value="1"/>
</dbReference>
<dbReference type="InterPro" id="IPR036390">
    <property type="entry name" value="WH_DNA-bd_sf"/>
</dbReference>
<dbReference type="SMART" id="SM00895">
    <property type="entry name" value="FCD"/>
    <property type="match status" value="1"/>
</dbReference>
<evidence type="ECO:0000259" key="4">
    <source>
        <dbReference type="PROSITE" id="PS50949"/>
    </source>
</evidence>